<evidence type="ECO:0000259" key="2">
    <source>
        <dbReference type="Pfam" id="PF00582"/>
    </source>
</evidence>
<accession>A0A7W5G6L2</accession>
<dbReference type="InterPro" id="IPR014729">
    <property type="entry name" value="Rossmann-like_a/b/a_fold"/>
</dbReference>
<dbReference type="CDD" id="cd00293">
    <property type="entry name" value="USP-like"/>
    <property type="match status" value="1"/>
</dbReference>
<dbReference type="EMBL" id="JACHXM010000011">
    <property type="protein sequence ID" value="MBB3141606.1"/>
    <property type="molecule type" value="Genomic_DNA"/>
</dbReference>
<dbReference type="PANTHER" id="PTHR46268">
    <property type="entry name" value="STRESS RESPONSE PROTEIN NHAX"/>
    <property type="match status" value="1"/>
</dbReference>
<protein>
    <submittedName>
        <fullName evidence="3">Nucleotide-binding universal stress UspA family protein</fullName>
    </submittedName>
</protein>
<comment type="similarity">
    <text evidence="1">Belongs to the universal stress protein A family.</text>
</comment>
<dbReference type="SUPFAM" id="SSF52402">
    <property type="entry name" value="Adenine nucleotide alpha hydrolases-like"/>
    <property type="match status" value="1"/>
</dbReference>
<sequence>MYQSILVPVDGSEHSAKALGVAAQLARGSSASLTLMTVAGYPPGNMGLFTGGTPEPFTSENWNEIADSLKADAQQALKTVQDSVDLSGIEVETLVRQGTPAEGILKEAEQRGVDVIVMGSRGVSDMHGMIFGSTSHKVSHVAPCTVITVA</sequence>
<reference evidence="3 4" key="1">
    <citation type="submission" date="2020-08" db="EMBL/GenBank/DDBJ databases">
        <title>Genomic Encyclopedia of Type Strains, Phase III (KMG-III): the genomes of soil and plant-associated and newly described type strains.</title>
        <authorList>
            <person name="Whitman W."/>
        </authorList>
    </citation>
    <scope>NUCLEOTIDE SEQUENCE [LARGE SCALE GENOMIC DNA]</scope>
    <source>
        <strain evidence="3 4">CECT 5995</strain>
    </source>
</reference>
<keyword evidence="4" id="KW-1185">Reference proteome</keyword>
<dbReference type="PRINTS" id="PR01438">
    <property type="entry name" value="UNVRSLSTRESS"/>
</dbReference>
<dbReference type="AlphaFoldDB" id="A0A7W5G6L2"/>
<dbReference type="Pfam" id="PF00582">
    <property type="entry name" value="Usp"/>
    <property type="match status" value="1"/>
</dbReference>
<gene>
    <name evidence="3" type="ORF">FHR96_002486</name>
</gene>
<feature type="domain" description="UspA" evidence="2">
    <location>
        <begin position="1"/>
        <end position="149"/>
    </location>
</feature>
<organism evidence="3 4">
    <name type="scientific">Halomonas organivorans</name>
    <dbReference type="NCBI Taxonomy" id="257772"/>
    <lineage>
        <taxon>Bacteria</taxon>
        <taxon>Pseudomonadati</taxon>
        <taxon>Pseudomonadota</taxon>
        <taxon>Gammaproteobacteria</taxon>
        <taxon>Oceanospirillales</taxon>
        <taxon>Halomonadaceae</taxon>
        <taxon>Halomonas</taxon>
    </lineage>
</organism>
<dbReference type="InterPro" id="IPR006016">
    <property type="entry name" value="UspA"/>
</dbReference>
<evidence type="ECO:0000256" key="1">
    <source>
        <dbReference type="ARBA" id="ARBA00008791"/>
    </source>
</evidence>
<proteinExistence type="inferred from homology"/>
<dbReference type="Proteomes" id="UP000525987">
    <property type="component" value="Unassembled WGS sequence"/>
</dbReference>
<dbReference type="RefSeq" id="WP_183387978.1">
    <property type="nucleotide sequence ID" value="NZ_JACHXM010000011.1"/>
</dbReference>
<name>A0A7W5G6L2_9GAMM</name>
<dbReference type="InterPro" id="IPR006015">
    <property type="entry name" value="Universal_stress_UspA"/>
</dbReference>
<evidence type="ECO:0000313" key="4">
    <source>
        <dbReference type="Proteomes" id="UP000525987"/>
    </source>
</evidence>
<dbReference type="Gene3D" id="3.40.50.620">
    <property type="entry name" value="HUPs"/>
    <property type="match status" value="1"/>
</dbReference>
<comment type="caution">
    <text evidence="3">The sequence shown here is derived from an EMBL/GenBank/DDBJ whole genome shotgun (WGS) entry which is preliminary data.</text>
</comment>
<evidence type="ECO:0000313" key="3">
    <source>
        <dbReference type="EMBL" id="MBB3141606.1"/>
    </source>
</evidence>
<dbReference type="PANTHER" id="PTHR46268:SF6">
    <property type="entry name" value="UNIVERSAL STRESS PROTEIN UP12"/>
    <property type="match status" value="1"/>
</dbReference>